<feature type="region of interest" description="Disordered" evidence="6">
    <location>
        <begin position="314"/>
        <end position="341"/>
    </location>
</feature>
<evidence type="ECO:0000313" key="10">
    <source>
        <dbReference type="Proteomes" id="UP000289411"/>
    </source>
</evidence>
<dbReference type="InterPro" id="IPR010920">
    <property type="entry name" value="LSM_dom_sf"/>
</dbReference>
<name>A0A4Q2RDN6_9HYPH</name>
<dbReference type="Pfam" id="PF00924">
    <property type="entry name" value="MS_channel_2nd"/>
    <property type="match status" value="1"/>
</dbReference>
<dbReference type="AlphaFoldDB" id="A0A4Q2RDN6"/>
<dbReference type="SUPFAM" id="SSF82689">
    <property type="entry name" value="Mechanosensitive channel protein MscS (YggB), C-terminal domain"/>
    <property type="match status" value="1"/>
</dbReference>
<evidence type="ECO:0000259" key="8">
    <source>
        <dbReference type="Pfam" id="PF00924"/>
    </source>
</evidence>
<evidence type="ECO:0000256" key="2">
    <source>
        <dbReference type="ARBA" id="ARBA00022475"/>
    </source>
</evidence>
<dbReference type="InterPro" id="IPR006685">
    <property type="entry name" value="MscS_channel_2nd"/>
</dbReference>
<dbReference type="Proteomes" id="UP000289411">
    <property type="component" value="Unassembled WGS sequence"/>
</dbReference>
<dbReference type="GO" id="GO:0008381">
    <property type="term" value="F:mechanosensitive monoatomic ion channel activity"/>
    <property type="evidence" value="ECO:0007669"/>
    <property type="project" value="UniProtKB-ARBA"/>
</dbReference>
<keyword evidence="5 7" id="KW-0472">Membrane</keyword>
<evidence type="ECO:0000256" key="7">
    <source>
        <dbReference type="SAM" id="Phobius"/>
    </source>
</evidence>
<feature type="transmembrane region" description="Helical" evidence="7">
    <location>
        <begin position="85"/>
        <end position="114"/>
    </location>
</feature>
<keyword evidence="3 7" id="KW-0812">Transmembrane</keyword>
<evidence type="ECO:0000313" key="9">
    <source>
        <dbReference type="EMBL" id="RYB05933.1"/>
    </source>
</evidence>
<dbReference type="EMBL" id="QYBC01000005">
    <property type="protein sequence ID" value="RYB05933.1"/>
    <property type="molecule type" value="Genomic_DNA"/>
</dbReference>
<sequence>MHFLGIDWVGVDAENGRKLVLSLVFIAVVVLVRVGLRALVGRFAGKSFDATTQLRFWTRQGISLVAAVVLVLGLLSIWFNDPTRLATAFGLVSAGVAFALQQVITSLAGYLVILRGNTFTVGDRISMGGVRGDVMRLGFVQTTIMEMGQPPSVQGSDPAMWVRSRQFTGRIVTVSNSQIFSEPVYNYSRDFPFIWEEMAIPITYQADRAYVERTLVEAARLHATDPDTMAVEAKAHLQATFGVEPIELQPRVYWRITDNWMELTVRFIVGTHQIRGAKDAMTRHVIARLDEAGIGIASATYDIVGLPPLRVERAGRGDAPQAGTPIAGTPGVGTPAAGQPR</sequence>
<keyword evidence="2" id="KW-1003">Cell membrane</keyword>
<proteinExistence type="predicted"/>
<dbReference type="PANTHER" id="PTHR30566">
    <property type="entry name" value="YNAI-RELATED MECHANOSENSITIVE ION CHANNEL"/>
    <property type="match status" value="1"/>
</dbReference>
<dbReference type="RefSeq" id="WP_129218444.1">
    <property type="nucleotide sequence ID" value="NZ_QYBC01000005.1"/>
</dbReference>
<feature type="transmembrane region" description="Helical" evidence="7">
    <location>
        <begin position="20"/>
        <end position="40"/>
    </location>
</feature>
<gene>
    <name evidence="9" type="ORF">D3272_06965</name>
</gene>
<dbReference type="InterPro" id="IPR023408">
    <property type="entry name" value="MscS_beta-dom_sf"/>
</dbReference>
<dbReference type="Gene3D" id="2.30.30.60">
    <property type="match status" value="1"/>
</dbReference>
<accession>A0A4Q2RDN6</accession>
<reference evidence="9 10" key="2">
    <citation type="submission" date="2019-02" db="EMBL/GenBank/DDBJ databases">
        <title>'Lichenibacterium ramalinii' gen. nov. sp. nov., 'Lichenibacterium minor' gen. nov. sp. nov.</title>
        <authorList>
            <person name="Pankratov T."/>
        </authorList>
    </citation>
    <scope>NUCLEOTIDE SEQUENCE [LARGE SCALE GENOMIC DNA]</scope>
    <source>
        <strain evidence="9 10">RmlP001</strain>
    </source>
</reference>
<evidence type="ECO:0000256" key="6">
    <source>
        <dbReference type="SAM" id="MobiDB-lite"/>
    </source>
</evidence>
<feature type="transmembrane region" description="Helical" evidence="7">
    <location>
        <begin position="61"/>
        <end position="79"/>
    </location>
</feature>
<dbReference type="OrthoDB" id="3376472at2"/>
<protein>
    <submittedName>
        <fullName evidence="9">Mechanosensitive ion channel family protein</fullName>
    </submittedName>
</protein>
<evidence type="ECO:0000256" key="5">
    <source>
        <dbReference type="ARBA" id="ARBA00023136"/>
    </source>
</evidence>
<evidence type="ECO:0000256" key="4">
    <source>
        <dbReference type="ARBA" id="ARBA00022989"/>
    </source>
</evidence>
<keyword evidence="10" id="KW-1185">Reference proteome</keyword>
<organism evidence="9 10">
    <name type="scientific">Lichenibacterium ramalinae</name>
    <dbReference type="NCBI Taxonomy" id="2316527"/>
    <lineage>
        <taxon>Bacteria</taxon>
        <taxon>Pseudomonadati</taxon>
        <taxon>Pseudomonadota</taxon>
        <taxon>Alphaproteobacteria</taxon>
        <taxon>Hyphomicrobiales</taxon>
        <taxon>Lichenihabitantaceae</taxon>
        <taxon>Lichenibacterium</taxon>
    </lineage>
</organism>
<dbReference type="PANTHER" id="PTHR30566:SF5">
    <property type="entry name" value="MECHANOSENSITIVE ION CHANNEL PROTEIN 1, MITOCHONDRIAL-RELATED"/>
    <property type="match status" value="1"/>
</dbReference>
<dbReference type="GO" id="GO:0005886">
    <property type="term" value="C:plasma membrane"/>
    <property type="evidence" value="ECO:0007669"/>
    <property type="project" value="UniProtKB-SubCell"/>
</dbReference>
<feature type="compositionally biased region" description="Low complexity" evidence="6">
    <location>
        <begin position="322"/>
        <end position="341"/>
    </location>
</feature>
<dbReference type="InterPro" id="IPR011066">
    <property type="entry name" value="MscS_channel_C_sf"/>
</dbReference>
<keyword evidence="4 7" id="KW-1133">Transmembrane helix</keyword>
<reference evidence="9 10" key="1">
    <citation type="submission" date="2018-09" db="EMBL/GenBank/DDBJ databases">
        <authorList>
            <person name="Grouzdev D.S."/>
            <person name="Krutkina M.S."/>
        </authorList>
    </citation>
    <scope>NUCLEOTIDE SEQUENCE [LARGE SCALE GENOMIC DNA]</scope>
    <source>
        <strain evidence="9 10">RmlP001</strain>
    </source>
</reference>
<evidence type="ECO:0000256" key="1">
    <source>
        <dbReference type="ARBA" id="ARBA00004651"/>
    </source>
</evidence>
<dbReference type="SUPFAM" id="SSF50182">
    <property type="entry name" value="Sm-like ribonucleoproteins"/>
    <property type="match status" value="1"/>
</dbReference>
<feature type="domain" description="Mechanosensitive ion channel MscS" evidence="8">
    <location>
        <begin position="103"/>
        <end position="147"/>
    </location>
</feature>
<comment type="caution">
    <text evidence="9">The sequence shown here is derived from an EMBL/GenBank/DDBJ whole genome shotgun (WGS) entry which is preliminary data.</text>
</comment>
<evidence type="ECO:0000256" key="3">
    <source>
        <dbReference type="ARBA" id="ARBA00022692"/>
    </source>
</evidence>
<comment type="subcellular location">
    <subcellularLocation>
        <location evidence="1">Cell membrane</location>
        <topology evidence="1">Multi-pass membrane protein</topology>
    </subcellularLocation>
</comment>